<gene>
    <name evidence="2" type="ORF">GSOID_T00010371001</name>
</gene>
<sequence>MTKLLNLMLLTELFDPITSPPLELFSDDSDYEELKQKRDERFQFINEEYSRISGHSDVSSGSSGILLNCGAATFNDEGELTPRSEKDDSVATLNGQQSLLILAVSAGTKSAYEVFTLSICSYKNCRNAAVRAVTRVRECYNTAYAFYKDWVQLYPDEKRILAKRIFQVYYYSVYGDLIKVFLAFCFAFVLFSFKVY</sequence>
<dbReference type="AlphaFoldDB" id="E4XFW4"/>
<keyword evidence="1" id="KW-0472">Membrane</keyword>
<proteinExistence type="predicted"/>
<evidence type="ECO:0000313" key="3">
    <source>
        <dbReference type="Proteomes" id="UP000001307"/>
    </source>
</evidence>
<dbReference type="InParanoid" id="E4XFW4"/>
<name>E4XFW4_OIKDI</name>
<organism evidence="2">
    <name type="scientific">Oikopleura dioica</name>
    <name type="common">Tunicate</name>
    <dbReference type="NCBI Taxonomy" id="34765"/>
    <lineage>
        <taxon>Eukaryota</taxon>
        <taxon>Metazoa</taxon>
        <taxon>Chordata</taxon>
        <taxon>Tunicata</taxon>
        <taxon>Appendicularia</taxon>
        <taxon>Copelata</taxon>
        <taxon>Oikopleuridae</taxon>
        <taxon>Oikopleura</taxon>
    </lineage>
</organism>
<dbReference type="Proteomes" id="UP000001307">
    <property type="component" value="Unassembled WGS sequence"/>
</dbReference>
<keyword evidence="3" id="KW-1185">Reference proteome</keyword>
<feature type="transmembrane region" description="Helical" evidence="1">
    <location>
        <begin position="168"/>
        <end position="193"/>
    </location>
</feature>
<keyword evidence="1" id="KW-1133">Transmembrane helix</keyword>
<dbReference type="EMBL" id="FN653046">
    <property type="protein sequence ID" value="CBY24504.1"/>
    <property type="molecule type" value="Genomic_DNA"/>
</dbReference>
<dbReference type="OrthoDB" id="10504444at2759"/>
<evidence type="ECO:0000313" key="2">
    <source>
        <dbReference type="EMBL" id="CBY24504.1"/>
    </source>
</evidence>
<keyword evidence="1" id="KW-0812">Transmembrane</keyword>
<protein>
    <submittedName>
        <fullName evidence="2">Uncharacterized protein</fullName>
    </submittedName>
</protein>
<reference evidence="2" key="1">
    <citation type="journal article" date="2010" name="Science">
        <title>Plasticity of animal genome architecture unmasked by rapid evolution of a pelagic tunicate.</title>
        <authorList>
            <person name="Denoeud F."/>
            <person name="Henriet S."/>
            <person name="Mungpakdee S."/>
            <person name="Aury J.M."/>
            <person name="Da Silva C."/>
            <person name="Brinkmann H."/>
            <person name="Mikhaleva J."/>
            <person name="Olsen L.C."/>
            <person name="Jubin C."/>
            <person name="Canestro C."/>
            <person name="Bouquet J.M."/>
            <person name="Danks G."/>
            <person name="Poulain J."/>
            <person name="Campsteijn C."/>
            <person name="Adamski M."/>
            <person name="Cross I."/>
            <person name="Yadetie F."/>
            <person name="Muffato M."/>
            <person name="Louis A."/>
            <person name="Butcher S."/>
            <person name="Tsagkogeorga G."/>
            <person name="Konrad A."/>
            <person name="Singh S."/>
            <person name="Jensen M.F."/>
            <person name="Cong E.H."/>
            <person name="Eikeseth-Otteraa H."/>
            <person name="Noel B."/>
            <person name="Anthouard V."/>
            <person name="Porcel B.M."/>
            <person name="Kachouri-Lafond R."/>
            <person name="Nishino A."/>
            <person name="Ugolini M."/>
            <person name="Chourrout P."/>
            <person name="Nishida H."/>
            <person name="Aasland R."/>
            <person name="Huzurbazar S."/>
            <person name="Westhof E."/>
            <person name="Delsuc F."/>
            <person name="Lehrach H."/>
            <person name="Reinhardt R."/>
            <person name="Weissenbach J."/>
            <person name="Roy S.W."/>
            <person name="Artiguenave F."/>
            <person name="Postlethwait J.H."/>
            <person name="Manak J.R."/>
            <person name="Thompson E.M."/>
            <person name="Jaillon O."/>
            <person name="Du Pasquier L."/>
            <person name="Boudinot P."/>
            <person name="Liberles D.A."/>
            <person name="Volff J.N."/>
            <person name="Philippe H."/>
            <person name="Lenhard B."/>
            <person name="Roest Crollius H."/>
            <person name="Wincker P."/>
            <person name="Chourrout D."/>
        </authorList>
    </citation>
    <scope>NUCLEOTIDE SEQUENCE [LARGE SCALE GENOMIC DNA]</scope>
</reference>
<accession>E4XFW4</accession>
<evidence type="ECO:0000256" key="1">
    <source>
        <dbReference type="SAM" id="Phobius"/>
    </source>
</evidence>